<feature type="transmembrane region" description="Helical" evidence="1">
    <location>
        <begin position="20"/>
        <end position="40"/>
    </location>
</feature>
<proteinExistence type="predicted"/>
<evidence type="ECO:0000256" key="1">
    <source>
        <dbReference type="SAM" id="Phobius"/>
    </source>
</evidence>
<evidence type="ECO:0000313" key="3">
    <source>
        <dbReference type="Proteomes" id="UP000008909"/>
    </source>
</evidence>
<reference key="2">
    <citation type="submission" date="2011-10" db="EMBL/GenBank/DDBJ databases">
        <title>The genome and transcriptome sequence of Clonorchis sinensis provide insights into the carcinogenic liver fluke.</title>
        <authorList>
            <person name="Wang X."/>
            <person name="Huang Y."/>
            <person name="Chen W."/>
            <person name="Liu H."/>
            <person name="Guo L."/>
            <person name="Chen Y."/>
            <person name="Luo F."/>
            <person name="Zhou W."/>
            <person name="Sun J."/>
            <person name="Mao Q."/>
            <person name="Liang P."/>
            <person name="Zhou C."/>
            <person name="Tian Y."/>
            <person name="Men J."/>
            <person name="Lv X."/>
            <person name="Huang L."/>
            <person name="Zhou J."/>
            <person name="Hu Y."/>
            <person name="Li R."/>
            <person name="Zhang F."/>
            <person name="Lei H."/>
            <person name="Li X."/>
            <person name="Hu X."/>
            <person name="Liang C."/>
            <person name="Xu J."/>
            <person name="Wu Z."/>
            <person name="Yu X."/>
        </authorList>
    </citation>
    <scope>NUCLEOTIDE SEQUENCE</scope>
    <source>
        <strain>Henan</strain>
    </source>
</reference>
<protein>
    <submittedName>
        <fullName evidence="2">Uncharacterized protein</fullName>
    </submittedName>
</protein>
<accession>G7YLY4</accession>
<keyword evidence="1" id="KW-1133">Transmembrane helix</keyword>
<name>G7YLY4_CLOSI</name>
<reference evidence="2" key="1">
    <citation type="journal article" date="2011" name="Genome Biol.">
        <title>The draft genome of the carcinogenic human liver fluke Clonorchis sinensis.</title>
        <authorList>
            <person name="Wang X."/>
            <person name="Chen W."/>
            <person name="Huang Y."/>
            <person name="Sun J."/>
            <person name="Men J."/>
            <person name="Liu H."/>
            <person name="Luo F."/>
            <person name="Guo L."/>
            <person name="Lv X."/>
            <person name="Deng C."/>
            <person name="Zhou C."/>
            <person name="Fan Y."/>
            <person name="Li X."/>
            <person name="Huang L."/>
            <person name="Hu Y."/>
            <person name="Liang C."/>
            <person name="Hu X."/>
            <person name="Xu J."/>
            <person name="Yu X."/>
        </authorList>
    </citation>
    <scope>NUCLEOTIDE SEQUENCE [LARGE SCALE GENOMIC DNA]</scope>
    <source>
        <strain evidence="2">Henan</strain>
    </source>
</reference>
<gene>
    <name evidence="2" type="ORF">CLF_111744</name>
</gene>
<dbReference type="EMBL" id="DF143666">
    <property type="protein sequence ID" value="GAA53965.1"/>
    <property type="molecule type" value="Genomic_DNA"/>
</dbReference>
<keyword evidence="1" id="KW-0812">Transmembrane</keyword>
<organism evidence="2 3">
    <name type="scientific">Clonorchis sinensis</name>
    <name type="common">Chinese liver fluke</name>
    <dbReference type="NCBI Taxonomy" id="79923"/>
    <lineage>
        <taxon>Eukaryota</taxon>
        <taxon>Metazoa</taxon>
        <taxon>Spiralia</taxon>
        <taxon>Lophotrochozoa</taxon>
        <taxon>Platyhelminthes</taxon>
        <taxon>Trematoda</taxon>
        <taxon>Digenea</taxon>
        <taxon>Opisthorchiida</taxon>
        <taxon>Opisthorchiata</taxon>
        <taxon>Opisthorchiidae</taxon>
        <taxon>Clonorchis</taxon>
    </lineage>
</organism>
<keyword evidence="1" id="KW-0472">Membrane</keyword>
<evidence type="ECO:0000313" key="2">
    <source>
        <dbReference type="EMBL" id="GAA53965.1"/>
    </source>
</evidence>
<keyword evidence="3" id="KW-1185">Reference proteome</keyword>
<sequence>MPQAKRQTQPDPLWQVAMNGFGIVPLDLVISVIIINRLILCSLQWSFGRYSAKVVVVHGENNAQHILRMDEEVTYLTQIKHFLLISQRKTGSKGIRLSTDNSASLFHIIRTKIQIFYLARVRLNRSTRTRKRRKDERRPLELREDEKGSPDYGVNGYGCDFCLRLTVPCQCCTDILRFLDSSLTDVPIELIGLRMHSLVGSGILGEMYFTASAQQHTIQRAIPVTVLGIISCEQYASECPNCTQKSDFRVFYQ</sequence>
<dbReference type="AlphaFoldDB" id="G7YLY4"/>
<dbReference type="Proteomes" id="UP000008909">
    <property type="component" value="Unassembled WGS sequence"/>
</dbReference>